<protein>
    <recommendedName>
        <fullName evidence="7">IPT/TIG domain-containing protein</fullName>
    </recommendedName>
</protein>
<dbReference type="AlphaFoldDB" id="A0A7H9B9M1"/>
<dbReference type="SMART" id="SM00248">
    <property type="entry name" value="ANK"/>
    <property type="match status" value="2"/>
</dbReference>
<keyword evidence="9" id="KW-1185">Reference proteome</keyword>
<evidence type="ECO:0000256" key="2">
    <source>
        <dbReference type="ARBA" id="ARBA00022737"/>
    </source>
</evidence>
<accession>A0A7H9B9M1</accession>
<dbReference type="SUPFAM" id="SSF48403">
    <property type="entry name" value="Ankyrin repeat"/>
    <property type="match status" value="1"/>
</dbReference>
<dbReference type="GO" id="GO:0033554">
    <property type="term" value="P:cellular response to stress"/>
    <property type="evidence" value="ECO:0007669"/>
    <property type="project" value="UniProtKB-ARBA"/>
</dbReference>
<dbReference type="Pfam" id="PF25603">
    <property type="entry name" value="SPT23_MGA2_DBD"/>
    <property type="match status" value="1"/>
</dbReference>
<dbReference type="GO" id="GO:0045944">
    <property type="term" value="P:positive regulation of transcription by RNA polymerase II"/>
    <property type="evidence" value="ECO:0007669"/>
    <property type="project" value="UniProtKB-ARBA"/>
</dbReference>
<dbReference type="InterPro" id="IPR014756">
    <property type="entry name" value="Ig_E-set"/>
</dbReference>
<evidence type="ECO:0000256" key="1">
    <source>
        <dbReference type="ARBA" id="ARBA00022553"/>
    </source>
</evidence>
<evidence type="ECO:0000313" key="9">
    <source>
        <dbReference type="Proteomes" id="UP000509704"/>
    </source>
</evidence>
<feature type="compositionally biased region" description="Acidic residues" evidence="5">
    <location>
        <begin position="876"/>
        <end position="885"/>
    </location>
</feature>
<sequence>MLEGVKSETFFNEAFHYENQANDVDMLDSELLNEFLFRSNDGGEDAERDEEDGNLKNRPKGGLNNDEDAVFDSFINTETLDITGMASNDFMGVQCNYTNDEANGMHSDVSDTLMMKQDTKSTSVTDIEQDIGKNVQLSSDYTKDCQNLVENSLVFGRSEATKTRYVNPLEYIDIDESTLPYKLSVTGLPTVSRVENQIKLDFEVTPPVRQCMVYLPTDCIARQKFYLEKEIDHYPQEFRDQLLYVEAFLLCASNNKTTYVCTRCVKREHRRASRRKSGLSDNMLWCNNENRRAVIFNNKQVFVVKDLDKNEQSKKFDLTARIVCYCRHHKAPEGFKILFVLKNSKGDVLAKNVTSSIMIMDKKPASTSVSSPITAQNTSNTDSGVDTAAENFSTSNSAEVTSSSRRLDSNRNGNGLTPSKYFDGGDLDPMQTDSNNPVLLTVPKEPMLSPTSMSEEGSESHASALERTNESHRMGSCVATTNISRMDNNQRKRLRHQSTQDGFPQRSWSNNSLSSSAAESRPQIMSQNSSQMLRSVADFSPVINPNQPSIQRVIPAQGPINGGIEITLLGSKFKDGLIVKFGENIALSTQCWSETTMVTYLPPASCAGQVFVTVLDSSDPNSSQVSANNKTIFTYVDDTDRQLIELALQIVGLKMNGKLEDARNIAKRIVGNDDGSSTMSSPNISPGNNSGSVQSSMQGHIMYSDEVLLVKVIKSLRVNSNLSMCDNLGRTLVHLASLKGYQSLLSILIKNGARVNDRDLYGFTPLHFACVGGDASVIRLLLQCKADLAIRAKNDITARQIFIANHGKRPEAQSYVKEVLGLFDDTNASDDSSLFSRKFSDSSFHFNTVENESLYSSEVARFTASASRNSDRSEYDESDFEENGDESLLTGDQSELDFDNEVTDNISVVNGNEGRSSMNSSLLNRMLNYLNEDLPKYEDLFPGSPHNEKQKMIEVDNESNEDGIHKTSSAPEDSQASSEDEEDALQLRFNRFFQQKQNFRNDKMLLFFWLPLTVILLSWYTLFKFGQEGDHVHYFTNMVSEYLRVVLAKILLGNERMKTAFKEQLTIFQNTGIMNDLIVAQ</sequence>
<feature type="transmembrane region" description="Helical" evidence="6">
    <location>
        <begin position="1004"/>
        <end position="1022"/>
    </location>
</feature>
<dbReference type="InterPro" id="IPR002110">
    <property type="entry name" value="Ankyrin_rpt"/>
</dbReference>
<organism evidence="8 9">
    <name type="scientific">Zygotorulaspora mrakii</name>
    <name type="common">Zygosaccharomyces mrakii</name>
    <dbReference type="NCBI Taxonomy" id="42260"/>
    <lineage>
        <taxon>Eukaryota</taxon>
        <taxon>Fungi</taxon>
        <taxon>Dikarya</taxon>
        <taxon>Ascomycota</taxon>
        <taxon>Saccharomycotina</taxon>
        <taxon>Saccharomycetes</taxon>
        <taxon>Saccharomycetales</taxon>
        <taxon>Saccharomycetaceae</taxon>
        <taxon>Zygotorulaspora</taxon>
    </lineage>
</organism>
<dbReference type="Pfam" id="PF12796">
    <property type="entry name" value="Ank_2"/>
    <property type="match status" value="1"/>
</dbReference>
<evidence type="ECO:0000313" key="8">
    <source>
        <dbReference type="EMBL" id="QLG74699.1"/>
    </source>
</evidence>
<feature type="repeat" description="ANK" evidence="4">
    <location>
        <begin position="728"/>
        <end position="760"/>
    </location>
</feature>
<dbReference type="SUPFAM" id="SSF81296">
    <property type="entry name" value="E set domains"/>
    <property type="match status" value="1"/>
</dbReference>
<dbReference type="InterPro" id="IPR057962">
    <property type="entry name" value="SPT23_MGA2_DBD"/>
</dbReference>
<feature type="compositionally biased region" description="Polar residues" evidence="5">
    <location>
        <begin position="365"/>
        <end position="384"/>
    </location>
</feature>
<dbReference type="GO" id="GO:0030466">
    <property type="term" value="P:silent mating-type cassette heterochromatin formation"/>
    <property type="evidence" value="ECO:0007669"/>
    <property type="project" value="UniProtKB-ARBA"/>
</dbReference>
<gene>
    <name evidence="8" type="ORF">HG535_0H00240</name>
</gene>
<dbReference type="FunFam" id="2.60.40.10:FF:001880">
    <property type="entry name" value="Mga2p"/>
    <property type="match status" value="1"/>
</dbReference>
<feature type="compositionally biased region" description="Polar residues" evidence="5">
    <location>
        <begin position="478"/>
        <end position="487"/>
    </location>
</feature>
<dbReference type="Gene3D" id="2.60.40.10">
    <property type="entry name" value="Immunoglobulins"/>
    <property type="match status" value="1"/>
</dbReference>
<keyword evidence="2" id="KW-0677">Repeat</keyword>
<dbReference type="GO" id="GO:0005634">
    <property type="term" value="C:nucleus"/>
    <property type="evidence" value="ECO:0007669"/>
    <property type="project" value="UniProtKB-ARBA"/>
</dbReference>
<dbReference type="InterPro" id="IPR002909">
    <property type="entry name" value="IPT_dom"/>
</dbReference>
<dbReference type="PANTHER" id="PTHR24184">
    <property type="entry name" value="SI:CH211-189E2.2"/>
    <property type="match status" value="1"/>
</dbReference>
<feature type="region of interest" description="Disordered" evidence="5">
    <location>
        <begin position="39"/>
        <end position="68"/>
    </location>
</feature>
<feature type="compositionally biased region" description="Low complexity" evidence="5">
    <location>
        <begin position="680"/>
        <end position="692"/>
    </location>
</feature>
<dbReference type="InterPro" id="IPR036770">
    <property type="entry name" value="Ankyrin_rpt-contain_sf"/>
</dbReference>
<keyword evidence="6" id="KW-1133">Transmembrane helix</keyword>
<keyword evidence="1" id="KW-0597">Phosphoprotein</keyword>
<dbReference type="SMART" id="SM00429">
    <property type="entry name" value="IPT"/>
    <property type="match status" value="1"/>
</dbReference>
<proteinExistence type="predicted"/>
<feature type="compositionally biased region" description="Low complexity" evidence="5">
    <location>
        <begin position="507"/>
        <end position="520"/>
    </location>
</feature>
<feature type="region of interest" description="Disordered" evidence="5">
    <location>
        <begin position="956"/>
        <end position="981"/>
    </location>
</feature>
<dbReference type="GO" id="GO:0005789">
    <property type="term" value="C:endoplasmic reticulum membrane"/>
    <property type="evidence" value="ECO:0007669"/>
    <property type="project" value="UniProtKB-ARBA"/>
</dbReference>
<feature type="domain" description="IPT/TIG" evidence="7">
    <location>
        <begin position="547"/>
        <end position="636"/>
    </location>
</feature>
<dbReference type="Pfam" id="PF01833">
    <property type="entry name" value="TIG"/>
    <property type="match status" value="1"/>
</dbReference>
<feature type="compositionally biased region" description="Low complexity" evidence="5">
    <location>
        <begin position="393"/>
        <end position="404"/>
    </location>
</feature>
<evidence type="ECO:0000256" key="3">
    <source>
        <dbReference type="ARBA" id="ARBA00023043"/>
    </source>
</evidence>
<feature type="region of interest" description="Disordered" evidence="5">
    <location>
        <begin position="866"/>
        <end position="897"/>
    </location>
</feature>
<dbReference type="PANTHER" id="PTHR24184:SF11">
    <property type="entry name" value="ANKYRIN REPEAT AND SOCS BOX CONTAINING 3"/>
    <property type="match status" value="1"/>
</dbReference>
<dbReference type="PROSITE" id="PS50088">
    <property type="entry name" value="ANK_REPEAT"/>
    <property type="match status" value="2"/>
</dbReference>
<evidence type="ECO:0000256" key="4">
    <source>
        <dbReference type="PROSITE-ProRule" id="PRU00023"/>
    </source>
</evidence>
<evidence type="ECO:0000259" key="7">
    <source>
        <dbReference type="SMART" id="SM00429"/>
    </source>
</evidence>
<keyword evidence="6" id="KW-0812">Transmembrane</keyword>
<dbReference type="PROSITE" id="PS50297">
    <property type="entry name" value="ANK_REP_REGION"/>
    <property type="match status" value="2"/>
</dbReference>
<feature type="compositionally biased region" description="Low complexity" evidence="5">
    <location>
        <begin position="968"/>
        <end position="977"/>
    </location>
</feature>
<keyword evidence="3 4" id="KW-0040">ANK repeat</keyword>
<dbReference type="InterPro" id="IPR013783">
    <property type="entry name" value="Ig-like_fold"/>
</dbReference>
<dbReference type="KEGG" id="zmk:HG535_0H00240"/>
<feature type="region of interest" description="Disordered" evidence="5">
    <location>
        <begin position="671"/>
        <end position="695"/>
    </location>
</feature>
<feature type="region of interest" description="Disordered" evidence="5">
    <location>
        <begin position="364"/>
        <end position="522"/>
    </location>
</feature>
<keyword evidence="6" id="KW-0472">Membrane</keyword>
<reference evidence="8 9" key="1">
    <citation type="submission" date="2020-07" db="EMBL/GenBank/DDBJ databases">
        <title>The yeast mating-type switching endonuclease HO is a domesticated member of an unorthodox homing genetic element family.</title>
        <authorList>
            <person name="Coughlan A.Y."/>
            <person name="Lombardi L."/>
            <person name="Braun-Galleani S."/>
            <person name="Martos A.R."/>
            <person name="Galeote V."/>
            <person name="Bigey F."/>
            <person name="Dequin S."/>
            <person name="Byrne K.P."/>
            <person name="Wolfe K.H."/>
        </authorList>
    </citation>
    <scope>NUCLEOTIDE SEQUENCE [LARGE SCALE GENOMIC DNA]</scope>
    <source>
        <strain evidence="8 9">NRRL Y-6702</strain>
    </source>
</reference>
<evidence type="ECO:0000256" key="5">
    <source>
        <dbReference type="SAM" id="MobiDB-lite"/>
    </source>
</evidence>
<dbReference type="GO" id="GO:2001280">
    <property type="term" value="P:positive regulation of unsaturated fatty acid biosynthetic process"/>
    <property type="evidence" value="ECO:0007669"/>
    <property type="project" value="UniProtKB-ARBA"/>
</dbReference>
<evidence type="ECO:0000256" key="6">
    <source>
        <dbReference type="SAM" id="Phobius"/>
    </source>
</evidence>
<dbReference type="Gene3D" id="1.25.40.20">
    <property type="entry name" value="Ankyrin repeat-containing domain"/>
    <property type="match status" value="1"/>
</dbReference>
<dbReference type="RefSeq" id="XP_037146424.1">
    <property type="nucleotide sequence ID" value="XM_037290529.1"/>
</dbReference>
<dbReference type="EMBL" id="CP058611">
    <property type="protein sequence ID" value="QLG74699.1"/>
    <property type="molecule type" value="Genomic_DNA"/>
</dbReference>
<dbReference type="OrthoDB" id="71307at2759"/>
<dbReference type="CDD" id="cd00102">
    <property type="entry name" value="IPT"/>
    <property type="match status" value="1"/>
</dbReference>
<dbReference type="GeneID" id="59238501"/>
<name>A0A7H9B9M1_ZYGMR</name>
<dbReference type="Proteomes" id="UP000509704">
    <property type="component" value="Chromosome 8"/>
</dbReference>
<feature type="compositionally biased region" description="Acidic residues" evidence="5">
    <location>
        <begin position="42"/>
        <end position="52"/>
    </location>
</feature>
<feature type="repeat" description="ANK" evidence="4">
    <location>
        <begin position="761"/>
        <end position="793"/>
    </location>
</feature>